<protein>
    <submittedName>
        <fullName evidence="3">Bilin biosynthesis protein CpeY</fullName>
    </submittedName>
</protein>
<dbReference type="AlphaFoldDB" id="A0A318R497"/>
<keyword evidence="1" id="KW-0042">Antenna complex</keyword>
<comment type="caution">
    <text evidence="3">The sequence shown here is derived from an EMBL/GenBank/DDBJ whole genome shotgun (WGS) entry which is preliminary data.</text>
</comment>
<dbReference type="InterPro" id="IPR016024">
    <property type="entry name" value="ARM-type_fold"/>
</dbReference>
<sequence>MQSNPFNNLPKINKRDAINILRKPITEVKFLADYYKAVFHLFNFPSEESERVLIDFIKYDYEKLEYKIAKRKAIEVLANFDCKKAIPIIAEFLKNDDDEYLLETAIWSLGKLKCNDINVINKICSLLYKQFNNKRLVIQTLTNLGVKQEIDKIRSLSIEKQSSNGVKGASIAALIKLSGEVDKVSDLTNFLQSSNQNDRHCAVQDIINAGHLSVLPCLVKAPISPSFKLKAIDSLWSNEILYWKNINLIESLDLVIIDNPKIINTLGINNFKKDLVFLIDQLFHTDFNRCYQSMKELDKFPADEVLYYLNKNWDRAKSDYGALYFFANAYKLLIDKKLSDNSILEKVEFLLSDSWPNYMKFKSSAIQILGYLNDNKFYNNIEVFSDEKLTPYWKNRYAALLVLQNKQIHIKKGFAKLFLNDSHRFIRLKAKEISLT</sequence>
<evidence type="ECO:0000313" key="3">
    <source>
        <dbReference type="EMBL" id="PYE02532.1"/>
    </source>
</evidence>
<accession>A0A318R497</accession>
<evidence type="ECO:0000313" key="4">
    <source>
        <dbReference type="Proteomes" id="UP000247807"/>
    </source>
</evidence>
<dbReference type="EMBL" id="QJUE01000002">
    <property type="protein sequence ID" value="PYE02532.1"/>
    <property type="molecule type" value="Genomic_DNA"/>
</dbReference>
<keyword evidence="2" id="KW-0605">Phycobilisome</keyword>
<gene>
    <name evidence="3" type="ORF">DNJ73_01865</name>
</gene>
<dbReference type="InterPro" id="IPR011989">
    <property type="entry name" value="ARM-like"/>
</dbReference>
<name>A0A318R497_PROMR</name>
<dbReference type="SUPFAM" id="SSF48371">
    <property type="entry name" value="ARM repeat"/>
    <property type="match status" value="1"/>
</dbReference>
<reference evidence="3 4" key="1">
    <citation type="journal article" date="2018" name="Appl. Environ. Microbiol.">
        <title>Genome rearrangement shapes Prochlorococcus ecological adaptation.</title>
        <authorList>
            <person name="Yan W."/>
            <person name="Wei S."/>
            <person name="Wang Q."/>
            <person name="Xiao X."/>
            <person name="Zeng Q."/>
            <person name="Jiao N."/>
            <person name="Zhang R."/>
        </authorList>
    </citation>
    <scope>NUCLEOTIDE SEQUENCE [LARGE SCALE GENOMIC DNA]</scope>
    <source>
        <strain evidence="3 4">XMU1408</strain>
    </source>
</reference>
<evidence type="ECO:0000256" key="1">
    <source>
        <dbReference type="ARBA" id="ARBA00022549"/>
    </source>
</evidence>
<evidence type="ECO:0000256" key="2">
    <source>
        <dbReference type="ARBA" id="ARBA00022738"/>
    </source>
</evidence>
<dbReference type="RefSeq" id="WP_158466030.1">
    <property type="nucleotide sequence ID" value="NZ_QJUE01000002.1"/>
</dbReference>
<organism evidence="3 4">
    <name type="scientific">Prochlorococcus marinus XMU1408</name>
    <dbReference type="NCBI Taxonomy" id="2213228"/>
    <lineage>
        <taxon>Bacteria</taxon>
        <taxon>Bacillati</taxon>
        <taxon>Cyanobacteriota</taxon>
        <taxon>Cyanophyceae</taxon>
        <taxon>Synechococcales</taxon>
        <taxon>Prochlorococcaceae</taxon>
        <taxon>Prochlorococcus</taxon>
    </lineage>
</organism>
<dbReference type="Gene3D" id="1.25.10.10">
    <property type="entry name" value="Leucine-rich Repeat Variant"/>
    <property type="match status" value="1"/>
</dbReference>
<proteinExistence type="predicted"/>
<dbReference type="GO" id="GO:0030089">
    <property type="term" value="C:phycobilisome"/>
    <property type="evidence" value="ECO:0007669"/>
    <property type="project" value="UniProtKB-KW"/>
</dbReference>
<dbReference type="Proteomes" id="UP000247807">
    <property type="component" value="Unassembled WGS sequence"/>
</dbReference>
<dbReference type="OrthoDB" id="527225at2"/>